<dbReference type="GO" id="GO:0004519">
    <property type="term" value="F:endonuclease activity"/>
    <property type="evidence" value="ECO:0007669"/>
    <property type="project" value="UniProtKB-KW"/>
</dbReference>
<dbReference type="InterPro" id="IPR011335">
    <property type="entry name" value="Restrct_endonuc-II-like"/>
</dbReference>
<sequence>MTIATAKRFTIEEYHRLIDLEMLQTDDRTELIEGEIIKMVAKGKPHAVCCSLLNREILKLIGNNAIVRCQDPIMLSNYSEPEPDLAIARNRDDNYLANHPTPEDILLVIEIADSSLEYDREIKLGLYAKSGINDYWIFNLIENQLEVYRHPYQKSQSNKFDYRQKQIFLPNETVILPGLGDAILDLAKVFPHANFSAAINQ</sequence>
<dbReference type="EMBL" id="CP159837">
    <property type="protein sequence ID" value="XCM39138.1"/>
    <property type="molecule type" value="Genomic_DNA"/>
</dbReference>
<accession>A0AAU8JL51</accession>
<dbReference type="PANTHER" id="PTHR35400">
    <property type="entry name" value="SLR1083 PROTEIN"/>
    <property type="match status" value="1"/>
</dbReference>
<dbReference type="AlphaFoldDB" id="A0AAU8JL51"/>
<reference evidence="2" key="1">
    <citation type="submission" date="2024-07" db="EMBL/GenBank/DDBJ databases">
        <authorList>
            <person name="Kim Y.J."/>
            <person name="Jeong J.Y."/>
        </authorList>
    </citation>
    <scope>NUCLEOTIDE SEQUENCE</scope>
    <source>
        <strain evidence="2">GIHE-MW2</strain>
    </source>
</reference>
<name>A0AAU8JL51_9CYAN</name>
<feature type="domain" description="Putative restriction endonuclease" evidence="1">
    <location>
        <begin position="12"/>
        <end position="180"/>
    </location>
</feature>
<evidence type="ECO:0000313" key="2">
    <source>
        <dbReference type="EMBL" id="XCM39138.1"/>
    </source>
</evidence>
<keyword evidence="2" id="KW-0255">Endonuclease</keyword>
<dbReference type="RefSeq" id="WP_054466275.1">
    <property type="nucleotide sequence ID" value="NZ_CP159837.1"/>
</dbReference>
<proteinExistence type="predicted"/>
<dbReference type="SUPFAM" id="SSF52980">
    <property type="entry name" value="Restriction endonuclease-like"/>
    <property type="match status" value="1"/>
</dbReference>
<gene>
    <name evidence="2" type="ORF">ABWT76_002037</name>
</gene>
<dbReference type="Pfam" id="PF05685">
    <property type="entry name" value="Uma2"/>
    <property type="match status" value="1"/>
</dbReference>
<dbReference type="PANTHER" id="PTHR35400:SF1">
    <property type="entry name" value="SLR1083 PROTEIN"/>
    <property type="match status" value="1"/>
</dbReference>
<protein>
    <submittedName>
        <fullName evidence="2">Uma2 family endonuclease</fullName>
    </submittedName>
</protein>
<dbReference type="InterPro" id="IPR008538">
    <property type="entry name" value="Uma2"/>
</dbReference>
<dbReference type="InterPro" id="IPR012296">
    <property type="entry name" value="Nuclease_put_TT1808"/>
</dbReference>
<evidence type="ECO:0000259" key="1">
    <source>
        <dbReference type="Pfam" id="PF05685"/>
    </source>
</evidence>
<organism evidence="2">
    <name type="scientific">Planktothricoides raciborskii GIHE-MW2</name>
    <dbReference type="NCBI Taxonomy" id="2792601"/>
    <lineage>
        <taxon>Bacteria</taxon>
        <taxon>Bacillati</taxon>
        <taxon>Cyanobacteriota</taxon>
        <taxon>Cyanophyceae</taxon>
        <taxon>Oscillatoriophycideae</taxon>
        <taxon>Oscillatoriales</taxon>
        <taxon>Oscillatoriaceae</taxon>
        <taxon>Planktothricoides</taxon>
    </lineage>
</organism>
<dbReference type="CDD" id="cd06260">
    <property type="entry name" value="DUF820-like"/>
    <property type="match status" value="1"/>
</dbReference>
<keyword evidence="2" id="KW-0540">Nuclease</keyword>
<keyword evidence="2" id="KW-0378">Hydrolase</keyword>
<dbReference type="Gene3D" id="3.90.1570.10">
    <property type="entry name" value="tt1808, chain A"/>
    <property type="match status" value="1"/>
</dbReference>